<reference evidence="2 3" key="1">
    <citation type="submission" date="2020-09" db="EMBL/GenBank/DDBJ databases">
        <title>Genome sequencing and assembly of Pontibacter sp.</title>
        <authorList>
            <person name="Chhetri G."/>
        </authorList>
    </citation>
    <scope>NUCLEOTIDE SEQUENCE [LARGE SCALE GENOMIC DNA]</scope>
    <source>
        <strain evidence="2 3">JH31</strain>
    </source>
</reference>
<dbReference type="RefSeq" id="WP_191184434.1">
    <property type="nucleotide sequence ID" value="NZ_JACXAJ010000007.1"/>
</dbReference>
<evidence type="ECO:0000313" key="3">
    <source>
        <dbReference type="Proteomes" id="UP000625551"/>
    </source>
</evidence>
<evidence type="ECO:0000313" key="2">
    <source>
        <dbReference type="EMBL" id="MBD1398295.1"/>
    </source>
</evidence>
<accession>A0ABR7XJ37</accession>
<comment type="caution">
    <text evidence="2">The sequence shown here is derived from an EMBL/GenBank/DDBJ whole genome shotgun (WGS) entry which is preliminary data.</text>
</comment>
<dbReference type="Proteomes" id="UP000625551">
    <property type="component" value="Unassembled WGS sequence"/>
</dbReference>
<keyword evidence="3" id="KW-1185">Reference proteome</keyword>
<organism evidence="2 3">
    <name type="scientific">Pontibacter aquaedesilientis</name>
    <dbReference type="NCBI Taxonomy" id="2766980"/>
    <lineage>
        <taxon>Bacteria</taxon>
        <taxon>Pseudomonadati</taxon>
        <taxon>Bacteroidota</taxon>
        <taxon>Cytophagia</taxon>
        <taxon>Cytophagales</taxon>
        <taxon>Hymenobacteraceae</taxon>
        <taxon>Pontibacter</taxon>
    </lineage>
</organism>
<proteinExistence type="predicted"/>
<dbReference type="InterPro" id="IPR013557">
    <property type="entry name" value="AntA/B_antirep"/>
</dbReference>
<name>A0ABR7XJ37_9BACT</name>
<feature type="domain" description="AntA/AntB antirepressor" evidence="1">
    <location>
        <begin position="15"/>
        <end position="83"/>
    </location>
</feature>
<evidence type="ECO:0000259" key="1">
    <source>
        <dbReference type="Pfam" id="PF08346"/>
    </source>
</evidence>
<protein>
    <submittedName>
        <fullName evidence="2">AntA/AntB antirepressor family protein</fullName>
    </submittedName>
</protein>
<sequence length="258" mass="29952">MVNIHYSPKGTPYVWASDLHAHLEIDSPLSEWFSHILGYGFVLNEDYSYHPKQIALPDGDYNEKKEWAVQLDMAKHIAMIQRTDKGKALRDYLLRLDSEVNEGARLNHLQISALFDLCKVMGFFSVQKMLQSEHFEFMERPKNWWDYRAKLFGYSKKQLQDMMQAIGKKYTSERQALLHLKKHELIRQATIDLFIAMGKSTIYAKNMGSFMETIAKELKPEIYNDNGLLIDFKSPSQIKTISLLKNKNDRAKLLGSLA</sequence>
<gene>
    <name evidence="2" type="ORF">H9Q13_14080</name>
</gene>
<dbReference type="EMBL" id="JACXAJ010000007">
    <property type="protein sequence ID" value="MBD1398295.1"/>
    <property type="molecule type" value="Genomic_DNA"/>
</dbReference>
<dbReference type="Pfam" id="PF08346">
    <property type="entry name" value="AntA"/>
    <property type="match status" value="1"/>
</dbReference>